<sequence>MMPEGRRPGRAWKVAGQETGEALGLLILAADALGLPVTRAVLADALRRLDETAAPAPPQSSPR</sequence>
<dbReference type="RefSeq" id="WP_090568908.1">
    <property type="nucleotide sequence ID" value="NZ_FMXZ01000017.1"/>
</dbReference>
<dbReference type="STRING" id="938405.SAMN02927895_04556"/>
<reference evidence="1 2" key="1">
    <citation type="submission" date="2016-10" db="EMBL/GenBank/DDBJ databases">
        <authorList>
            <person name="de Groot N.N."/>
        </authorList>
    </citation>
    <scope>NUCLEOTIDE SEQUENCE [LARGE SCALE GENOMIC DNA]</scope>
    <source>
        <strain evidence="1 2">CPCC 100156</strain>
    </source>
</reference>
<evidence type="ECO:0000313" key="2">
    <source>
        <dbReference type="Proteomes" id="UP000198925"/>
    </source>
</evidence>
<name>A0A1G6Y045_9PROT</name>
<dbReference type="AlphaFoldDB" id="A0A1G6Y045"/>
<dbReference type="EMBL" id="FMZX01000013">
    <property type="protein sequence ID" value="SDD83690.1"/>
    <property type="molecule type" value="Genomic_DNA"/>
</dbReference>
<evidence type="ECO:0000313" key="1">
    <source>
        <dbReference type="EMBL" id="SDD83690.1"/>
    </source>
</evidence>
<proteinExistence type="predicted"/>
<keyword evidence="2" id="KW-1185">Reference proteome</keyword>
<dbReference type="Proteomes" id="UP000198925">
    <property type="component" value="Unassembled WGS sequence"/>
</dbReference>
<organism evidence="1 2">
    <name type="scientific">Belnapia rosea</name>
    <dbReference type="NCBI Taxonomy" id="938405"/>
    <lineage>
        <taxon>Bacteria</taxon>
        <taxon>Pseudomonadati</taxon>
        <taxon>Pseudomonadota</taxon>
        <taxon>Alphaproteobacteria</taxon>
        <taxon>Acetobacterales</taxon>
        <taxon>Roseomonadaceae</taxon>
        <taxon>Belnapia</taxon>
    </lineage>
</organism>
<protein>
    <submittedName>
        <fullName evidence="1">Uncharacterized protein</fullName>
    </submittedName>
</protein>
<accession>A0A1G6Y045</accession>
<gene>
    <name evidence="1" type="ORF">SAMN04487779_101348</name>
</gene>